<dbReference type="AlphaFoldDB" id="A0AA43QIB7"/>
<keyword evidence="3" id="KW-1185">Reference proteome</keyword>
<gene>
    <name evidence="2" type="ORF">OHK93_006334</name>
</gene>
<name>A0AA43QIB7_9LECA</name>
<proteinExistence type="predicted"/>
<feature type="compositionally biased region" description="Basic and acidic residues" evidence="1">
    <location>
        <begin position="76"/>
        <end position="88"/>
    </location>
</feature>
<evidence type="ECO:0000313" key="2">
    <source>
        <dbReference type="EMBL" id="MDI1487071.1"/>
    </source>
</evidence>
<feature type="region of interest" description="Disordered" evidence="1">
    <location>
        <begin position="76"/>
        <end position="125"/>
    </location>
</feature>
<feature type="region of interest" description="Disordered" evidence="1">
    <location>
        <begin position="1"/>
        <end position="61"/>
    </location>
</feature>
<dbReference type="EMBL" id="JAPUFD010000004">
    <property type="protein sequence ID" value="MDI1487071.1"/>
    <property type="molecule type" value="Genomic_DNA"/>
</dbReference>
<evidence type="ECO:0000313" key="3">
    <source>
        <dbReference type="Proteomes" id="UP001161017"/>
    </source>
</evidence>
<accession>A0AA43QIB7</accession>
<evidence type="ECO:0000256" key="1">
    <source>
        <dbReference type="SAM" id="MobiDB-lite"/>
    </source>
</evidence>
<comment type="caution">
    <text evidence="2">The sequence shown here is derived from an EMBL/GenBank/DDBJ whole genome shotgun (WGS) entry which is preliminary data.</text>
</comment>
<reference evidence="2" key="1">
    <citation type="journal article" date="2023" name="Genome Biol. Evol.">
        <title>First Whole Genome Sequence and Flow Cytometry Genome Size Data for the Lichen-Forming Fungus Ramalina farinacea (Ascomycota).</title>
        <authorList>
            <person name="Llewellyn T."/>
            <person name="Mian S."/>
            <person name="Hill R."/>
            <person name="Leitch I.J."/>
            <person name="Gaya E."/>
        </authorList>
    </citation>
    <scope>NUCLEOTIDE SEQUENCE</scope>
    <source>
        <strain evidence="2">LIQ254RAFAR</strain>
    </source>
</reference>
<dbReference type="Proteomes" id="UP001161017">
    <property type="component" value="Unassembled WGS sequence"/>
</dbReference>
<sequence>MPETSPRHLTNKRKSPPTGALESDSHTAAAGSSKRPRRSRSYSAEGHAATTSIEPSPSDRIYENDVYRILFGVKDLDSDPLKSDEDAPSKNLSLQIGGGKRSDQEDDSEEDEWETEEEEEEEELEIDEDLFAGITREVMIKSLGELFSSGFLQREERDCEPQYRGHGMKRLRELFVQRPREDGEEAGPLNLLQEEDWRDLEAVFRETKI</sequence>
<protein>
    <submittedName>
        <fullName evidence="2">Uncharacterized protein</fullName>
    </submittedName>
</protein>
<organism evidence="2 3">
    <name type="scientific">Ramalina farinacea</name>
    <dbReference type="NCBI Taxonomy" id="258253"/>
    <lineage>
        <taxon>Eukaryota</taxon>
        <taxon>Fungi</taxon>
        <taxon>Dikarya</taxon>
        <taxon>Ascomycota</taxon>
        <taxon>Pezizomycotina</taxon>
        <taxon>Lecanoromycetes</taxon>
        <taxon>OSLEUM clade</taxon>
        <taxon>Lecanoromycetidae</taxon>
        <taxon>Lecanorales</taxon>
        <taxon>Lecanorineae</taxon>
        <taxon>Ramalinaceae</taxon>
        <taxon>Ramalina</taxon>
    </lineage>
</organism>
<feature type="compositionally biased region" description="Acidic residues" evidence="1">
    <location>
        <begin position="104"/>
        <end position="125"/>
    </location>
</feature>